<feature type="compositionally biased region" description="Basic residues" evidence="14">
    <location>
        <begin position="11"/>
        <end position="20"/>
    </location>
</feature>
<feature type="region of interest" description="Disordered" evidence="14">
    <location>
        <begin position="863"/>
        <end position="1003"/>
    </location>
</feature>
<dbReference type="InterPro" id="IPR024862">
    <property type="entry name" value="TRPV"/>
</dbReference>
<feature type="domain" description="Ion transport" evidence="16">
    <location>
        <begin position="441"/>
        <end position="700"/>
    </location>
</feature>
<keyword evidence="18" id="KW-1185">Reference proteome</keyword>
<feature type="compositionally biased region" description="Polar residues" evidence="14">
    <location>
        <begin position="994"/>
        <end position="1003"/>
    </location>
</feature>
<evidence type="ECO:0000256" key="15">
    <source>
        <dbReference type="SAM" id="Phobius"/>
    </source>
</evidence>
<dbReference type="InterPro" id="IPR002110">
    <property type="entry name" value="Ankyrin_rpt"/>
</dbReference>
<dbReference type="SUPFAM" id="SSF48403">
    <property type="entry name" value="Ankyrin repeat"/>
    <property type="match status" value="1"/>
</dbReference>
<evidence type="ECO:0000313" key="17">
    <source>
        <dbReference type="EMBL" id="CAH1253677.1"/>
    </source>
</evidence>
<evidence type="ECO:0000256" key="1">
    <source>
        <dbReference type="ARBA" id="ARBA00004651"/>
    </source>
</evidence>
<evidence type="ECO:0000256" key="3">
    <source>
        <dbReference type="ARBA" id="ARBA00022475"/>
    </source>
</evidence>
<organism evidence="17 18">
    <name type="scientific">Branchiostoma lanceolatum</name>
    <name type="common">Common lancelet</name>
    <name type="synonym">Amphioxus lanceolatum</name>
    <dbReference type="NCBI Taxonomy" id="7740"/>
    <lineage>
        <taxon>Eukaryota</taxon>
        <taxon>Metazoa</taxon>
        <taxon>Chordata</taxon>
        <taxon>Cephalochordata</taxon>
        <taxon>Leptocardii</taxon>
        <taxon>Amphioxiformes</taxon>
        <taxon>Branchiostomatidae</taxon>
        <taxon>Branchiostoma</taxon>
    </lineage>
</organism>
<gene>
    <name evidence="17" type="primary">TRPA1</name>
    <name evidence="17" type="ORF">BLAG_LOCUS13361</name>
</gene>
<keyword evidence="7" id="KW-0677">Repeat</keyword>
<dbReference type="Gene3D" id="1.25.40.20">
    <property type="entry name" value="Ankyrin repeat-containing domain"/>
    <property type="match status" value="2"/>
</dbReference>
<evidence type="ECO:0000256" key="6">
    <source>
        <dbReference type="ARBA" id="ARBA00022692"/>
    </source>
</evidence>
<evidence type="ECO:0000256" key="11">
    <source>
        <dbReference type="ARBA" id="ARBA00023136"/>
    </source>
</evidence>
<evidence type="ECO:0000256" key="12">
    <source>
        <dbReference type="ARBA" id="ARBA00023303"/>
    </source>
</evidence>
<feature type="compositionally biased region" description="Basic and acidic residues" evidence="14">
    <location>
        <begin position="21"/>
        <end position="32"/>
    </location>
</feature>
<dbReference type="InterPro" id="IPR036770">
    <property type="entry name" value="Ankyrin_rpt-contain_sf"/>
</dbReference>
<comment type="catalytic activity">
    <reaction evidence="13">
        <text>Ca(2+)(in) = Ca(2+)(out)</text>
        <dbReference type="Rhea" id="RHEA:29671"/>
        <dbReference type="ChEBI" id="CHEBI:29108"/>
    </reaction>
</comment>
<feature type="transmembrane region" description="Helical" evidence="15">
    <location>
        <begin position="670"/>
        <end position="690"/>
    </location>
</feature>
<keyword evidence="4" id="KW-0109">Calcium transport</keyword>
<keyword evidence="2" id="KW-0813">Transport</keyword>
<dbReference type="OrthoDB" id="194358at2759"/>
<feature type="compositionally biased region" description="Basic and acidic residues" evidence="14">
    <location>
        <begin position="909"/>
        <end position="928"/>
    </location>
</feature>
<feature type="transmembrane region" description="Helical" evidence="15">
    <location>
        <begin position="452"/>
        <end position="471"/>
    </location>
</feature>
<keyword evidence="5" id="KW-0107">Calcium channel</keyword>
<feature type="compositionally biased region" description="Gly residues" evidence="14">
    <location>
        <begin position="867"/>
        <end position="878"/>
    </location>
</feature>
<dbReference type="PANTHER" id="PTHR10582:SF33">
    <property type="entry name" value="TRANSIENT RECEPTOR POTENTIAL CHANNEL PYREXIA"/>
    <property type="match status" value="1"/>
</dbReference>
<keyword evidence="12" id="KW-0407">Ion channel</keyword>
<keyword evidence="10" id="KW-0406">Ion transport</keyword>
<dbReference type="EMBL" id="OV696687">
    <property type="protein sequence ID" value="CAH1253677.1"/>
    <property type="molecule type" value="Genomic_DNA"/>
</dbReference>
<dbReference type="Pfam" id="PF12796">
    <property type="entry name" value="Ank_2"/>
    <property type="match status" value="2"/>
</dbReference>
<dbReference type="Proteomes" id="UP000838412">
    <property type="component" value="Chromosome 2"/>
</dbReference>
<evidence type="ECO:0000256" key="2">
    <source>
        <dbReference type="ARBA" id="ARBA00022448"/>
    </source>
</evidence>
<evidence type="ECO:0000256" key="13">
    <source>
        <dbReference type="ARBA" id="ARBA00036634"/>
    </source>
</evidence>
<evidence type="ECO:0000259" key="16">
    <source>
        <dbReference type="Pfam" id="PF00520"/>
    </source>
</evidence>
<reference evidence="17" key="1">
    <citation type="submission" date="2022-01" db="EMBL/GenBank/DDBJ databases">
        <authorList>
            <person name="Braso-Vives M."/>
        </authorList>
    </citation>
    <scope>NUCLEOTIDE SEQUENCE</scope>
</reference>
<name>A0A8J9ZHR4_BRALA</name>
<feature type="transmembrane region" description="Helical" evidence="15">
    <location>
        <begin position="417"/>
        <end position="440"/>
    </location>
</feature>
<feature type="transmembrane region" description="Helical" evidence="15">
    <location>
        <begin position="563"/>
        <end position="580"/>
    </location>
</feature>
<dbReference type="Gene3D" id="1.10.287.70">
    <property type="match status" value="1"/>
</dbReference>
<evidence type="ECO:0000256" key="9">
    <source>
        <dbReference type="ARBA" id="ARBA00022989"/>
    </source>
</evidence>
<protein>
    <submittedName>
        <fullName evidence="17">TRPA1 protein</fullName>
    </submittedName>
</protein>
<evidence type="ECO:0000256" key="10">
    <source>
        <dbReference type="ARBA" id="ARBA00023065"/>
    </source>
</evidence>
<feature type="compositionally biased region" description="Low complexity" evidence="14">
    <location>
        <begin position="952"/>
        <end position="965"/>
    </location>
</feature>
<evidence type="ECO:0000256" key="5">
    <source>
        <dbReference type="ARBA" id="ARBA00022673"/>
    </source>
</evidence>
<keyword evidence="9 15" id="KW-1133">Transmembrane helix</keyword>
<dbReference type="PANTHER" id="PTHR10582">
    <property type="entry name" value="TRANSIENT RECEPTOR POTENTIAL ION CHANNEL PROTEIN"/>
    <property type="match status" value="1"/>
</dbReference>
<evidence type="ECO:0000256" key="14">
    <source>
        <dbReference type="SAM" id="MobiDB-lite"/>
    </source>
</evidence>
<keyword evidence="6 15" id="KW-0812">Transmembrane</keyword>
<comment type="subcellular location">
    <subcellularLocation>
        <location evidence="1">Cell membrane</location>
        <topology evidence="1">Multi-pass membrane protein</topology>
    </subcellularLocation>
</comment>
<sequence>MRSYDDDDRKMKKRRKKRTKVHPEFAHSHLQEDSGLSNEGFEMGEKKKTTLKRGAQFPRTFKEVLKAANVFSAAQAVQEAVSKWKSYDTSRRRVQENKTVYAVKKKPELEGLASDLDEDVDDDQIDAAVGFPGLGDKRKAASASNRAFISYFAKLGKVDGSDDFVDLDFLENLLGNGANVSSTDRYGQSVLHEVARAWHTDVAKFLLSQGLDPNQTDVYGRTALHVAAAVNYPEMVEFLVQHGADIEAKTRDELQTPVHFAARNDALMSLKMLIKHGADYKKPRDYKGRTPLHLAAELDRSETARHLVEQGAEAGVQDYSGQACITHMITKMPPVAKEALNQFHPTDRANRKQYYYLNNIEPVLPEAFKKSAGEAEDSLAKTPMEVAVQYKQYDVLQHPVFQKLIYIKWKRFARRGAWFSLFLNFFFIVTWTALAVVPAWEVRYIYSFPQDWWRIIVSSIAVLLTFYQIIVELKEFFSEKQKFQAWQKWRIGEIRKDLTFCHPRWPEERAFLLREIEQVQEQKSSYFSDFWNLFDWTLYLLLLVCITLHVVDVFAHSKEVARWHIRIFALTIIIMWLRLMKNARAFKAIGPFIVILSHMFYDILRFCYLYLEFYIPFACAFWMLFGGADRGVTGFLTVPTMLYSMFRLTLVDEYDYDGLHAADEIFADLLLAMFFFVSAILCINLFIALLSDTFQRVYDNAVSNAIMQQAQTILGLEGSMSRSKREKFKAMIHSKCAPLPEYYDDDMTSAEGDDLQKITFQIMEEVEDMHEMMRMMYKPGDEGTSSVQSRSARPVYPASTDSGLSDSHRSSGAMVSQVQEEVKTLRDEISQLRLRQDEMFDRMRHDNSSMKRFLQHLIDIQSQGGFQPRGGGESGVGVRGPSRLEPLSVGDHGRGDRMRGSPRSSPLAREVRDDSPFSARDRDVEKGLPESPRSHRTSSRQRREQEIERQGQSDTPSNDVSPGSDDGPDGDVHAHMAGGDAWQPPQDVRIKSTVRGSSGTSHA</sequence>
<evidence type="ECO:0000256" key="4">
    <source>
        <dbReference type="ARBA" id="ARBA00022568"/>
    </source>
</evidence>
<keyword evidence="8" id="KW-0106">Calcium</keyword>
<dbReference type="GO" id="GO:0005886">
    <property type="term" value="C:plasma membrane"/>
    <property type="evidence" value="ECO:0007669"/>
    <property type="project" value="UniProtKB-SubCell"/>
</dbReference>
<feature type="region of interest" description="Disordered" evidence="14">
    <location>
        <begin position="1"/>
        <end position="47"/>
    </location>
</feature>
<keyword evidence="11 15" id="KW-0472">Membrane</keyword>
<evidence type="ECO:0000256" key="7">
    <source>
        <dbReference type="ARBA" id="ARBA00022737"/>
    </source>
</evidence>
<feature type="region of interest" description="Disordered" evidence="14">
    <location>
        <begin position="778"/>
        <end position="819"/>
    </location>
</feature>
<feature type="transmembrane region" description="Helical" evidence="15">
    <location>
        <begin position="533"/>
        <end position="551"/>
    </location>
</feature>
<accession>A0A8J9ZHR4</accession>
<dbReference type="GO" id="GO:0005262">
    <property type="term" value="F:calcium channel activity"/>
    <property type="evidence" value="ECO:0007669"/>
    <property type="project" value="UniProtKB-KW"/>
</dbReference>
<feature type="transmembrane region" description="Helical" evidence="15">
    <location>
        <begin position="607"/>
        <end position="625"/>
    </location>
</feature>
<feature type="compositionally biased region" description="Basic and acidic residues" evidence="14">
    <location>
        <begin position="941"/>
        <end position="951"/>
    </location>
</feature>
<keyword evidence="3" id="KW-1003">Cell membrane</keyword>
<evidence type="ECO:0000256" key="8">
    <source>
        <dbReference type="ARBA" id="ARBA00022837"/>
    </source>
</evidence>
<dbReference type="AlphaFoldDB" id="A0A8J9ZHR4"/>
<dbReference type="Pfam" id="PF00520">
    <property type="entry name" value="Ion_trans"/>
    <property type="match status" value="1"/>
</dbReference>
<proteinExistence type="predicted"/>
<dbReference type="GO" id="GO:0098703">
    <property type="term" value="P:calcium ion import across plasma membrane"/>
    <property type="evidence" value="ECO:0007669"/>
    <property type="project" value="TreeGrafter"/>
</dbReference>
<evidence type="ECO:0000313" key="18">
    <source>
        <dbReference type="Proteomes" id="UP000838412"/>
    </source>
</evidence>
<dbReference type="InterPro" id="IPR005821">
    <property type="entry name" value="Ion_trans_dom"/>
</dbReference>
<dbReference type="SMART" id="SM00248">
    <property type="entry name" value="ANK"/>
    <property type="match status" value="4"/>
</dbReference>